<dbReference type="PANTHER" id="PTHR43157:SF31">
    <property type="entry name" value="PHOSPHATIDYLINOSITOL-GLYCAN BIOSYNTHESIS CLASS F PROTEIN"/>
    <property type="match status" value="1"/>
</dbReference>
<dbReference type="Gene3D" id="3.40.50.720">
    <property type="entry name" value="NAD(P)-binding Rossmann-like Domain"/>
    <property type="match status" value="1"/>
</dbReference>
<accession>A0ABP8AFR7</accession>
<dbReference type="PRINTS" id="PR00081">
    <property type="entry name" value="GDHRDH"/>
</dbReference>
<reference evidence="3" key="1">
    <citation type="journal article" date="2019" name="Int. J. Syst. Evol. Microbiol.">
        <title>The Global Catalogue of Microorganisms (GCM) 10K type strain sequencing project: providing services to taxonomists for standard genome sequencing and annotation.</title>
        <authorList>
            <consortium name="The Broad Institute Genomics Platform"/>
            <consortium name="The Broad Institute Genome Sequencing Center for Infectious Disease"/>
            <person name="Wu L."/>
            <person name="Ma J."/>
        </authorList>
    </citation>
    <scope>NUCLEOTIDE SEQUENCE [LARGE SCALE GENOMIC DNA]</scope>
    <source>
        <strain evidence="3">JCM 17388</strain>
    </source>
</reference>
<comment type="caution">
    <text evidence="2">The sequence shown here is derived from an EMBL/GenBank/DDBJ whole genome shotgun (WGS) entry which is preliminary data.</text>
</comment>
<dbReference type="RefSeq" id="WP_344915446.1">
    <property type="nucleotide sequence ID" value="NZ_BAABAQ010000001.1"/>
</dbReference>
<evidence type="ECO:0000313" key="2">
    <source>
        <dbReference type="EMBL" id="GAA4183246.1"/>
    </source>
</evidence>
<dbReference type="InterPro" id="IPR002347">
    <property type="entry name" value="SDR_fam"/>
</dbReference>
<evidence type="ECO:0000313" key="3">
    <source>
        <dbReference type="Proteomes" id="UP001501251"/>
    </source>
</evidence>
<organism evidence="2 3">
    <name type="scientific">Streptosporangium oxazolinicum</name>
    <dbReference type="NCBI Taxonomy" id="909287"/>
    <lineage>
        <taxon>Bacteria</taxon>
        <taxon>Bacillati</taxon>
        <taxon>Actinomycetota</taxon>
        <taxon>Actinomycetes</taxon>
        <taxon>Streptosporangiales</taxon>
        <taxon>Streptosporangiaceae</taxon>
        <taxon>Streptosporangium</taxon>
    </lineage>
</organism>
<evidence type="ECO:0000256" key="1">
    <source>
        <dbReference type="ARBA" id="ARBA00023002"/>
    </source>
</evidence>
<dbReference type="PANTHER" id="PTHR43157">
    <property type="entry name" value="PHOSPHATIDYLINOSITOL-GLYCAN BIOSYNTHESIS CLASS F PROTEIN-RELATED"/>
    <property type="match status" value="1"/>
</dbReference>
<name>A0ABP8AFR7_9ACTN</name>
<keyword evidence="1" id="KW-0560">Oxidoreductase</keyword>
<keyword evidence="3" id="KW-1185">Reference proteome</keyword>
<proteinExistence type="predicted"/>
<gene>
    <name evidence="2" type="ORF">GCM10022252_10380</name>
</gene>
<dbReference type="Pfam" id="PF00106">
    <property type="entry name" value="adh_short"/>
    <property type="match status" value="1"/>
</dbReference>
<sequence length="296" mass="31970">MGTRPVIVMTGATNGLGRLAALDLARTGARLGVIARSRHKADALRREIEQVAPRTPVDVFLADLSLLADVRRAAERIDAHYPRIDVLINNAGLHAFSQRVTSEGFAEMTAVNYLAPWVLTDALRDKLTASAPARIVTVASRASRRVHSIDPFKDLTDTAGFTRRESGPLYGRTKLMDIMFTQELGRRLEGTGVAVTCLCPGFNVTGLGRELPLARPLEKVLTRLNIGDPRHGADIIVRLATDPAFAGVTGGYFAAKTAKPLECPEIGRDEAIQRALWDATAELLRDTHPTGACGTS</sequence>
<protein>
    <submittedName>
        <fullName evidence="2">SDR family NAD(P)-dependent oxidoreductase</fullName>
    </submittedName>
</protein>
<dbReference type="Proteomes" id="UP001501251">
    <property type="component" value="Unassembled WGS sequence"/>
</dbReference>
<dbReference type="EMBL" id="BAABAQ010000001">
    <property type="protein sequence ID" value="GAA4183246.1"/>
    <property type="molecule type" value="Genomic_DNA"/>
</dbReference>
<dbReference type="InterPro" id="IPR036291">
    <property type="entry name" value="NAD(P)-bd_dom_sf"/>
</dbReference>
<dbReference type="SUPFAM" id="SSF51735">
    <property type="entry name" value="NAD(P)-binding Rossmann-fold domains"/>
    <property type="match status" value="1"/>
</dbReference>